<comment type="cofactor">
    <cofactor evidence="3">
        <name>Co(2+)</name>
        <dbReference type="ChEBI" id="CHEBI:48828"/>
    </cofactor>
</comment>
<evidence type="ECO:0000313" key="15">
    <source>
        <dbReference type="EMBL" id="MBD2704589.1"/>
    </source>
</evidence>
<comment type="cofactor">
    <cofactor evidence="5">
        <name>Fe(2+)</name>
        <dbReference type="ChEBI" id="CHEBI:29033"/>
    </cofactor>
</comment>
<comment type="similarity">
    <text evidence="6 10 11">Belongs to the ribulose-phosphate 3-epimerase family.</text>
</comment>
<feature type="active site" description="Proton donor" evidence="10 12">
    <location>
        <position position="176"/>
    </location>
</feature>
<feature type="binding site" evidence="10 13">
    <location>
        <position position="36"/>
    </location>
    <ligand>
        <name>a divalent metal cation</name>
        <dbReference type="ChEBI" id="CHEBI:60240"/>
    </ligand>
</feature>
<protein>
    <recommendedName>
        <fullName evidence="7 10">Ribulose-phosphate 3-epimerase</fullName>
        <ecNumber evidence="7 10">5.1.3.1</ecNumber>
    </recommendedName>
</protein>
<evidence type="ECO:0000256" key="10">
    <source>
        <dbReference type="HAMAP-Rule" id="MF_02227"/>
    </source>
</evidence>
<dbReference type="GO" id="GO:0004750">
    <property type="term" value="F:D-ribulose-phosphate 3-epimerase activity"/>
    <property type="evidence" value="ECO:0007669"/>
    <property type="project" value="UniProtKB-UniRule"/>
</dbReference>
<evidence type="ECO:0000256" key="12">
    <source>
        <dbReference type="PIRSR" id="PIRSR001461-1"/>
    </source>
</evidence>
<accession>A0A926Y0Z5</accession>
<comment type="cofactor">
    <cofactor evidence="4">
        <name>Zn(2+)</name>
        <dbReference type="ChEBI" id="CHEBI:29105"/>
    </cofactor>
</comment>
<dbReference type="InterPro" id="IPR000056">
    <property type="entry name" value="Ribul_P_3_epim-like"/>
</dbReference>
<keyword evidence="8 10" id="KW-0479">Metal-binding</keyword>
<feature type="binding site" evidence="10 13">
    <location>
        <position position="176"/>
    </location>
    <ligand>
        <name>a divalent metal cation</name>
        <dbReference type="ChEBI" id="CHEBI:60240"/>
    </ligand>
</feature>
<dbReference type="PROSITE" id="PS01086">
    <property type="entry name" value="RIBUL_P_3_EPIMER_2"/>
    <property type="match status" value="1"/>
</dbReference>
<feature type="binding site" evidence="10 14">
    <location>
        <position position="67"/>
    </location>
    <ligand>
        <name>substrate</name>
    </ligand>
</feature>
<dbReference type="InterPro" id="IPR026019">
    <property type="entry name" value="Ribul_P_3_epim"/>
</dbReference>
<comment type="catalytic activity">
    <reaction evidence="1 10 11">
        <text>D-ribulose 5-phosphate = D-xylulose 5-phosphate</text>
        <dbReference type="Rhea" id="RHEA:13677"/>
        <dbReference type="ChEBI" id="CHEBI:57737"/>
        <dbReference type="ChEBI" id="CHEBI:58121"/>
        <dbReference type="EC" id="5.1.3.1"/>
    </reaction>
</comment>
<keyword evidence="13" id="KW-0862">Zinc</keyword>
<dbReference type="GO" id="GO:0005737">
    <property type="term" value="C:cytoplasm"/>
    <property type="evidence" value="ECO:0007669"/>
    <property type="project" value="UniProtKB-ARBA"/>
</dbReference>
<reference evidence="15" key="1">
    <citation type="submission" date="2020-09" db="EMBL/GenBank/DDBJ databases">
        <authorList>
            <person name="Kim M.K."/>
        </authorList>
    </citation>
    <scope>NUCLEOTIDE SEQUENCE</scope>
    <source>
        <strain evidence="15">BT702</strain>
    </source>
</reference>
<organism evidence="15 16">
    <name type="scientific">Spirosoma profusum</name>
    <dbReference type="NCBI Taxonomy" id="2771354"/>
    <lineage>
        <taxon>Bacteria</taxon>
        <taxon>Pseudomonadati</taxon>
        <taxon>Bacteroidota</taxon>
        <taxon>Cytophagia</taxon>
        <taxon>Cytophagales</taxon>
        <taxon>Cytophagaceae</taxon>
        <taxon>Spirosoma</taxon>
    </lineage>
</organism>
<evidence type="ECO:0000256" key="13">
    <source>
        <dbReference type="PIRSR" id="PIRSR001461-2"/>
    </source>
</evidence>
<feature type="binding site" evidence="10 14">
    <location>
        <position position="9"/>
    </location>
    <ligand>
        <name>substrate</name>
    </ligand>
</feature>
<dbReference type="SUPFAM" id="SSF51366">
    <property type="entry name" value="Ribulose-phoshate binding barrel"/>
    <property type="match status" value="1"/>
</dbReference>
<feature type="binding site" evidence="10 14">
    <location>
        <begin position="143"/>
        <end position="146"/>
    </location>
    <ligand>
        <name>substrate</name>
    </ligand>
</feature>
<dbReference type="CDD" id="cd00429">
    <property type="entry name" value="RPE"/>
    <property type="match status" value="1"/>
</dbReference>
<proteinExistence type="inferred from homology"/>
<comment type="function">
    <text evidence="10">Catalyzes the reversible epimerization of D-ribulose 5-phosphate to D-xylulose 5-phosphate.</text>
</comment>
<evidence type="ECO:0000256" key="6">
    <source>
        <dbReference type="ARBA" id="ARBA00009541"/>
    </source>
</evidence>
<dbReference type="EMBL" id="JACWZY010000033">
    <property type="protein sequence ID" value="MBD2704589.1"/>
    <property type="molecule type" value="Genomic_DNA"/>
</dbReference>
<dbReference type="GO" id="GO:0006098">
    <property type="term" value="P:pentose-phosphate shunt"/>
    <property type="evidence" value="ECO:0007669"/>
    <property type="project" value="UniProtKB-UniRule"/>
</dbReference>
<evidence type="ECO:0000256" key="14">
    <source>
        <dbReference type="PIRSR" id="PIRSR001461-3"/>
    </source>
</evidence>
<dbReference type="Gene3D" id="3.20.20.70">
    <property type="entry name" value="Aldolase class I"/>
    <property type="match status" value="1"/>
</dbReference>
<gene>
    <name evidence="10" type="primary">rpe</name>
    <name evidence="15" type="ORF">IC229_28365</name>
</gene>
<dbReference type="NCBIfam" id="TIGR01163">
    <property type="entry name" value="rpe"/>
    <property type="match status" value="1"/>
</dbReference>
<dbReference type="InterPro" id="IPR011060">
    <property type="entry name" value="RibuloseP-bd_barrel"/>
</dbReference>
<dbReference type="Proteomes" id="UP000598820">
    <property type="component" value="Unassembled WGS sequence"/>
</dbReference>
<sequence>MTLPLIAPSLLAADFANLQRELERVNQSEADYLHFDVMDGVFVPNISFGFPVLEVARRYCQKPLDVHLMITDPDRYVDAFAEGGASVIHVHYEACTHLHRTLTHIRQLGCRAGVALNPHTPVSGLEDVLEHIDVILIMSVNPGFGGQSFIPHTLQKVANLKQLLKANQSSALIEIDGGVGLNNAQALHSAGADILVAGSSVFGATDPVEAIRLLKQSGQPMIA</sequence>
<name>A0A926Y0Z5_9BACT</name>
<feature type="binding site" evidence="14">
    <location>
        <position position="178"/>
    </location>
    <ligand>
        <name>substrate</name>
    </ligand>
</feature>
<dbReference type="NCBIfam" id="NF004076">
    <property type="entry name" value="PRK05581.1-4"/>
    <property type="match status" value="1"/>
</dbReference>
<evidence type="ECO:0000256" key="4">
    <source>
        <dbReference type="ARBA" id="ARBA00001947"/>
    </source>
</evidence>
<comment type="pathway">
    <text evidence="10">Carbohydrate degradation.</text>
</comment>
<comment type="cofactor">
    <cofactor evidence="2">
        <name>Mn(2+)</name>
        <dbReference type="ChEBI" id="CHEBI:29035"/>
    </cofactor>
</comment>
<keyword evidence="10 11" id="KW-0119">Carbohydrate metabolism</keyword>
<feature type="binding site" evidence="10 13">
    <location>
        <position position="67"/>
    </location>
    <ligand>
        <name>a divalent metal cation</name>
        <dbReference type="ChEBI" id="CHEBI:60240"/>
    </ligand>
</feature>
<feature type="active site" description="Proton acceptor" evidence="10 12">
    <location>
        <position position="36"/>
    </location>
</feature>
<dbReference type="Pfam" id="PF00834">
    <property type="entry name" value="Ribul_P_3_epim"/>
    <property type="match status" value="1"/>
</dbReference>
<comment type="caution">
    <text evidence="15">The sequence shown here is derived from an EMBL/GenBank/DDBJ whole genome shotgun (WGS) entry which is preliminary data.</text>
</comment>
<dbReference type="AlphaFoldDB" id="A0A926Y0Z5"/>
<evidence type="ECO:0000256" key="8">
    <source>
        <dbReference type="ARBA" id="ARBA00022723"/>
    </source>
</evidence>
<dbReference type="GO" id="GO:0046872">
    <property type="term" value="F:metal ion binding"/>
    <property type="evidence" value="ECO:0007669"/>
    <property type="project" value="UniProtKB-UniRule"/>
</dbReference>
<evidence type="ECO:0000256" key="2">
    <source>
        <dbReference type="ARBA" id="ARBA00001936"/>
    </source>
</evidence>
<keyword evidence="13" id="KW-0170">Cobalt</keyword>
<evidence type="ECO:0000256" key="5">
    <source>
        <dbReference type="ARBA" id="ARBA00001954"/>
    </source>
</evidence>
<feature type="binding site" evidence="10 14">
    <location>
        <begin position="198"/>
        <end position="199"/>
    </location>
    <ligand>
        <name>substrate</name>
    </ligand>
</feature>
<evidence type="ECO:0000256" key="9">
    <source>
        <dbReference type="ARBA" id="ARBA00023235"/>
    </source>
</evidence>
<feature type="binding site" evidence="10">
    <location>
        <begin position="176"/>
        <end position="178"/>
    </location>
    <ligand>
        <name>substrate</name>
    </ligand>
</feature>
<evidence type="ECO:0000256" key="3">
    <source>
        <dbReference type="ARBA" id="ARBA00001941"/>
    </source>
</evidence>
<keyword evidence="13" id="KW-0464">Manganese</keyword>
<dbReference type="EC" id="5.1.3.1" evidence="7 10"/>
<dbReference type="InterPro" id="IPR013785">
    <property type="entry name" value="Aldolase_TIM"/>
</dbReference>
<dbReference type="PIRSF" id="PIRSF001461">
    <property type="entry name" value="RPE"/>
    <property type="match status" value="1"/>
</dbReference>
<comment type="cofactor">
    <cofactor evidence="10 13">
        <name>a divalent metal cation</name>
        <dbReference type="ChEBI" id="CHEBI:60240"/>
    </cofactor>
    <text evidence="10 13">Binds 1 divalent metal cation per subunit.</text>
</comment>
<dbReference type="RefSeq" id="WP_190891279.1">
    <property type="nucleotide sequence ID" value="NZ_JACWZY010000033.1"/>
</dbReference>
<evidence type="ECO:0000256" key="1">
    <source>
        <dbReference type="ARBA" id="ARBA00001782"/>
    </source>
</evidence>
<keyword evidence="16" id="KW-1185">Reference proteome</keyword>
<dbReference type="HAMAP" id="MF_02227">
    <property type="entry name" value="RPE"/>
    <property type="match status" value="1"/>
</dbReference>
<dbReference type="GO" id="GO:0019323">
    <property type="term" value="P:pentose catabolic process"/>
    <property type="evidence" value="ECO:0007669"/>
    <property type="project" value="UniProtKB-UniRule"/>
</dbReference>
<dbReference type="PANTHER" id="PTHR11749">
    <property type="entry name" value="RIBULOSE-5-PHOSPHATE-3-EPIMERASE"/>
    <property type="match status" value="1"/>
</dbReference>
<evidence type="ECO:0000256" key="7">
    <source>
        <dbReference type="ARBA" id="ARBA00013188"/>
    </source>
</evidence>
<dbReference type="FunFam" id="3.20.20.70:FF:000004">
    <property type="entry name" value="Ribulose-phosphate 3-epimerase"/>
    <property type="match status" value="1"/>
</dbReference>
<evidence type="ECO:0000313" key="16">
    <source>
        <dbReference type="Proteomes" id="UP000598820"/>
    </source>
</evidence>
<feature type="binding site" evidence="10 13">
    <location>
        <position position="34"/>
    </location>
    <ligand>
        <name>a divalent metal cation</name>
        <dbReference type="ChEBI" id="CHEBI:60240"/>
    </ligand>
</feature>
<dbReference type="PROSITE" id="PS01085">
    <property type="entry name" value="RIBUL_P_3_EPIMER_1"/>
    <property type="match status" value="1"/>
</dbReference>
<keyword evidence="9 10" id="KW-0413">Isomerase</keyword>
<evidence type="ECO:0000256" key="11">
    <source>
        <dbReference type="PIRNR" id="PIRNR001461"/>
    </source>
</evidence>